<dbReference type="OrthoDB" id="9783818at2"/>
<feature type="chain" id="PRO_5016250048" evidence="1">
    <location>
        <begin position="18"/>
        <end position="749"/>
    </location>
</feature>
<dbReference type="Proteomes" id="UP000248326">
    <property type="component" value="Unassembled WGS sequence"/>
</dbReference>
<dbReference type="PROSITE" id="PS50234">
    <property type="entry name" value="VWFA"/>
    <property type="match status" value="1"/>
</dbReference>
<dbReference type="SUPFAM" id="SSF53300">
    <property type="entry name" value="vWA-like"/>
    <property type="match status" value="1"/>
</dbReference>
<dbReference type="Pfam" id="PF13519">
    <property type="entry name" value="VWA_2"/>
    <property type="match status" value="1"/>
</dbReference>
<feature type="signal peptide" evidence="1">
    <location>
        <begin position="1"/>
        <end position="17"/>
    </location>
</feature>
<dbReference type="InterPro" id="IPR002035">
    <property type="entry name" value="VWF_A"/>
</dbReference>
<dbReference type="RefSeq" id="WP_110886097.1">
    <property type="nucleotide sequence ID" value="NZ_QJSX01000004.1"/>
</dbReference>
<name>A0A318SQE5_9DEIO</name>
<keyword evidence="4" id="KW-1185">Reference proteome</keyword>
<protein>
    <submittedName>
        <fullName evidence="3">Ca-activated chloride channel family protein</fullName>
    </submittedName>
</protein>
<accession>A0A318SQE5</accession>
<dbReference type="SMART" id="SM00327">
    <property type="entry name" value="VWA"/>
    <property type="match status" value="1"/>
</dbReference>
<feature type="domain" description="VWFA" evidence="2">
    <location>
        <begin position="23"/>
        <end position="170"/>
    </location>
</feature>
<dbReference type="AlphaFoldDB" id="A0A318SQE5"/>
<keyword evidence="1" id="KW-0732">Signal</keyword>
<evidence type="ECO:0000313" key="3">
    <source>
        <dbReference type="EMBL" id="PYE54993.1"/>
    </source>
</evidence>
<comment type="caution">
    <text evidence="3">The sequence shown here is derived from an EMBL/GenBank/DDBJ whole genome shotgun (WGS) entry which is preliminary data.</text>
</comment>
<reference evidence="3 4" key="1">
    <citation type="submission" date="2018-06" db="EMBL/GenBank/DDBJ databases">
        <title>Genomic Encyclopedia of Type Strains, Phase IV (KMG-IV): sequencing the most valuable type-strain genomes for metagenomic binning, comparative biology and taxonomic classification.</title>
        <authorList>
            <person name="Goeker M."/>
        </authorList>
    </citation>
    <scope>NUCLEOTIDE SEQUENCE [LARGE SCALE GENOMIC DNA]</scope>
    <source>
        <strain evidence="3 4">DSM 18048</strain>
    </source>
</reference>
<dbReference type="EMBL" id="QJSX01000004">
    <property type="protein sequence ID" value="PYE54993.1"/>
    <property type="molecule type" value="Genomic_DNA"/>
</dbReference>
<gene>
    <name evidence="3" type="ORF">DES52_104267</name>
</gene>
<evidence type="ECO:0000256" key="1">
    <source>
        <dbReference type="SAM" id="SignalP"/>
    </source>
</evidence>
<dbReference type="InterPro" id="IPR036465">
    <property type="entry name" value="vWFA_dom_sf"/>
</dbReference>
<dbReference type="Gene3D" id="3.40.50.410">
    <property type="entry name" value="von Willebrand factor, type A domain"/>
    <property type="match status" value="1"/>
</dbReference>
<proteinExistence type="predicted"/>
<sequence>MRSLSLALFLTATLASAQSTTTNVQLILDASGSMFSRFADTTRIAAAKDVLTNFVSSLPEGANLNVGLRIYGANTSAGDPSACQDSKLVLPMRGLDRAALTSTVTATRPRGATPIVYSLTQAAADFPQDASRKLVVLVTDGLESCGGNLQAALEAFKARGIEVDIRVIGIDLGANAQRAFSGLKFENVDSSAALAAALGRATQDVAKPVETRLPVTVDLTENGRPVTSGATVSFVGSVDASNKTDLAAGTNGYTGSLLAGTYTATVTSAANGAQSFSGLTVAPGAANRFTFEIGKVANVNVTVTPANPVAGSKVQVAFSGAPAGDRNWVTVTRKGDPDAVYSDWTYAKGASGNVELTLPDVEGELEARYVLKNPDGTERVIGRSVPFTARRVTTSVDGPSEALAGGTVSVRWTGPNNERDYVTIVKKGAPEGSYLSYQYTRSANPVTLNLPTEPGEYELRYSSDDSNKTMASKAITLKAAEYALDAPSEALAGGTVSVRWTGPNNARDYVTIVKKGAPAGSYLSYGYTRNANPVQLKLPVEPGEYELRYSTEASSPNPILASRPITLKGSSYALEAPSEAVAGGTVDVRWTGPNNERDYITIVKKGAPVGSYLDYGYTRNANPVRLKLPVEPGEYELRYSTEAASPNPTLASRSITLKGATYNLSGPREAKVGETISVRWTGPGNAGDYITIVKKGAPVGSYLDYAYTREGATVQITVPNEPGEYELRYSTEAASPNPTLFSAPITVKR</sequence>
<evidence type="ECO:0000259" key="2">
    <source>
        <dbReference type="PROSITE" id="PS50234"/>
    </source>
</evidence>
<organism evidence="3 4">
    <name type="scientific">Deinococcus yavapaiensis KR-236</name>
    <dbReference type="NCBI Taxonomy" id="694435"/>
    <lineage>
        <taxon>Bacteria</taxon>
        <taxon>Thermotogati</taxon>
        <taxon>Deinococcota</taxon>
        <taxon>Deinococci</taxon>
        <taxon>Deinococcales</taxon>
        <taxon>Deinococcaceae</taxon>
        <taxon>Deinococcus</taxon>
    </lineage>
</organism>
<evidence type="ECO:0000313" key="4">
    <source>
        <dbReference type="Proteomes" id="UP000248326"/>
    </source>
</evidence>